<dbReference type="InterPro" id="IPR002577">
    <property type="entry name" value="HTH_HxlR"/>
</dbReference>
<evidence type="ECO:0000256" key="1">
    <source>
        <dbReference type="ARBA" id="ARBA00023015"/>
    </source>
</evidence>
<evidence type="ECO:0000256" key="2">
    <source>
        <dbReference type="ARBA" id="ARBA00023125"/>
    </source>
</evidence>
<keyword evidence="3" id="KW-0804">Transcription</keyword>
<feature type="domain" description="HTH hxlR-type" evidence="5">
    <location>
        <begin position="10"/>
        <end position="110"/>
    </location>
</feature>
<evidence type="ECO:0000256" key="3">
    <source>
        <dbReference type="ARBA" id="ARBA00023163"/>
    </source>
</evidence>
<name>A0ABQ3V0U2_9CHLR</name>
<dbReference type="InterPro" id="IPR036390">
    <property type="entry name" value="WH_DNA-bd_sf"/>
</dbReference>
<reference evidence="6 7" key="1">
    <citation type="journal article" date="2021" name="Int. J. Syst. Evol. Microbiol.">
        <title>Reticulibacter mediterranei gen. nov., sp. nov., within the new family Reticulibacteraceae fam. nov., and Ktedonospora formicarum gen. nov., sp. nov., Ktedonobacter robiniae sp. nov., Dictyobacter formicarum sp. nov. and Dictyobacter arantiisoli sp. nov., belonging to the class Ktedonobacteria.</title>
        <authorList>
            <person name="Yabe S."/>
            <person name="Zheng Y."/>
            <person name="Wang C.M."/>
            <person name="Sakai Y."/>
            <person name="Abe K."/>
            <person name="Yokota A."/>
            <person name="Donadio S."/>
            <person name="Cavaletti L."/>
            <person name="Monciardini P."/>
        </authorList>
    </citation>
    <scope>NUCLEOTIDE SEQUENCE [LARGE SCALE GENOMIC DNA]</scope>
    <source>
        <strain evidence="6 7">SOSP1-30</strain>
    </source>
</reference>
<dbReference type="Pfam" id="PF01638">
    <property type="entry name" value="HxlR"/>
    <property type="match status" value="1"/>
</dbReference>
<organism evidence="6 7">
    <name type="scientific">Ktedonobacter robiniae</name>
    <dbReference type="NCBI Taxonomy" id="2778365"/>
    <lineage>
        <taxon>Bacteria</taxon>
        <taxon>Bacillati</taxon>
        <taxon>Chloroflexota</taxon>
        <taxon>Ktedonobacteria</taxon>
        <taxon>Ktedonobacterales</taxon>
        <taxon>Ktedonobacteraceae</taxon>
        <taxon>Ktedonobacter</taxon>
    </lineage>
</organism>
<dbReference type="PANTHER" id="PTHR33204">
    <property type="entry name" value="TRANSCRIPTIONAL REGULATOR, MARR FAMILY"/>
    <property type="match status" value="1"/>
</dbReference>
<evidence type="ECO:0000313" key="7">
    <source>
        <dbReference type="Proteomes" id="UP000654345"/>
    </source>
</evidence>
<evidence type="ECO:0000259" key="5">
    <source>
        <dbReference type="PROSITE" id="PS51118"/>
    </source>
</evidence>
<dbReference type="Gene3D" id="1.10.10.10">
    <property type="entry name" value="Winged helix-like DNA-binding domain superfamily/Winged helix DNA-binding domain"/>
    <property type="match status" value="1"/>
</dbReference>
<gene>
    <name evidence="6" type="ORF">KSB_67250</name>
</gene>
<keyword evidence="7" id="KW-1185">Reference proteome</keyword>
<protein>
    <submittedName>
        <fullName evidence="6">Transcriptional regulator</fullName>
    </submittedName>
</protein>
<dbReference type="PANTHER" id="PTHR33204:SF18">
    <property type="entry name" value="TRANSCRIPTIONAL REGULATORY PROTEIN"/>
    <property type="match status" value="1"/>
</dbReference>
<evidence type="ECO:0000313" key="6">
    <source>
        <dbReference type="EMBL" id="GHO58250.1"/>
    </source>
</evidence>
<accession>A0ABQ3V0U2</accession>
<comment type="caution">
    <text evidence="6">The sequence shown here is derived from an EMBL/GenBank/DDBJ whole genome shotgun (WGS) entry which is preliminary data.</text>
</comment>
<dbReference type="EMBL" id="BNJG01000003">
    <property type="protein sequence ID" value="GHO58250.1"/>
    <property type="molecule type" value="Genomic_DNA"/>
</dbReference>
<dbReference type="SUPFAM" id="SSF46785">
    <property type="entry name" value="Winged helix' DNA-binding domain"/>
    <property type="match status" value="1"/>
</dbReference>
<keyword evidence="1" id="KW-0805">Transcription regulation</keyword>
<evidence type="ECO:0000256" key="4">
    <source>
        <dbReference type="SAM" id="MobiDB-lite"/>
    </source>
</evidence>
<dbReference type="Proteomes" id="UP000654345">
    <property type="component" value="Unassembled WGS sequence"/>
</dbReference>
<proteinExistence type="predicted"/>
<feature type="region of interest" description="Disordered" evidence="4">
    <location>
        <begin position="106"/>
        <end position="133"/>
    </location>
</feature>
<keyword evidence="2" id="KW-0238">DNA-binding</keyword>
<dbReference type="PROSITE" id="PS51118">
    <property type="entry name" value="HTH_HXLR"/>
    <property type="match status" value="1"/>
</dbReference>
<feature type="compositionally biased region" description="Polar residues" evidence="4">
    <location>
        <begin position="117"/>
        <end position="133"/>
    </location>
</feature>
<dbReference type="RefSeq" id="WP_201374580.1">
    <property type="nucleotide sequence ID" value="NZ_BNJG01000003.1"/>
</dbReference>
<dbReference type="InterPro" id="IPR036388">
    <property type="entry name" value="WH-like_DNA-bd_sf"/>
</dbReference>
<sequence>METPLEEKTCVLLAREALDILGGKWSFLVLAKLSLGPRRFNALRKALEPISTKALTDTLRHLEHSQVIQRRAFPTVPVTVEYSLTEKGKDFQTVLFEMYSWAQKWGSSHPESHRSSEASQEANRISLQERSLE</sequence>